<name>A0A4Y2B3Q3_ARAVE</name>
<accession>A0A4Y2B3Q3</accession>
<proteinExistence type="predicted"/>
<dbReference type="Proteomes" id="UP000499080">
    <property type="component" value="Unassembled WGS sequence"/>
</dbReference>
<dbReference type="AlphaFoldDB" id="A0A4Y2B3Q3"/>
<comment type="caution">
    <text evidence="1">The sequence shown here is derived from an EMBL/GenBank/DDBJ whole genome shotgun (WGS) entry which is preliminary data.</text>
</comment>
<gene>
    <name evidence="1" type="ORF">AVEN_194871_1</name>
</gene>
<sequence>MATFQQPSLLCGLLHLRPWWPSGMVSVSRQRVPVSITRFHPRPTESVVMVHVKSYVLDESFSRWCGAETWREGASSGGAFSSGHRPLAQNYEVSLKIALVFLENQLLL</sequence>
<evidence type="ECO:0000313" key="2">
    <source>
        <dbReference type="Proteomes" id="UP000499080"/>
    </source>
</evidence>
<keyword evidence="2" id="KW-1185">Reference proteome</keyword>
<reference evidence="1 2" key="1">
    <citation type="journal article" date="2019" name="Sci. Rep.">
        <title>Orb-weaving spider Araneus ventricosus genome elucidates the spidroin gene catalogue.</title>
        <authorList>
            <person name="Kono N."/>
            <person name="Nakamura H."/>
            <person name="Ohtoshi R."/>
            <person name="Moran D.A.P."/>
            <person name="Shinohara A."/>
            <person name="Yoshida Y."/>
            <person name="Fujiwara M."/>
            <person name="Mori M."/>
            <person name="Tomita M."/>
            <person name="Arakawa K."/>
        </authorList>
    </citation>
    <scope>NUCLEOTIDE SEQUENCE [LARGE SCALE GENOMIC DNA]</scope>
</reference>
<organism evidence="1 2">
    <name type="scientific">Araneus ventricosus</name>
    <name type="common">Orbweaver spider</name>
    <name type="synonym">Epeira ventricosa</name>
    <dbReference type="NCBI Taxonomy" id="182803"/>
    <lineage>
        <taxon>Eukaryota</taxon>
        <taxon>Metazoa</taxon>
        <taxon>Ecdysozoa</taxon>
        <taxon>Arthropoda</taxon>
        <taxon>Chelicerata</taxon>
        <taxon>Arachnida</taxon>
        <taxon>Araneae</taxon>
        <taxon>Araneomorphae</taxon>
        <taxon>Entelegynae</taxon>
        <taxon>Araneoidea</taxon>
        <taxon>Araneidae</taxon>
        <taxon>Araneus</taxon>
    </lineage>
</organism>
<dbReference type="EMBL" id="BGPR01000049">
    <property type="protein sequence ID" value="GBL86628.1"/>
    <property type="molecule type" value="Genomic_DNA"/>
</dbReference>
<evidence type="ECO:0000313" key="1">
    <source>
        <dbReference type="EMBL" id="GBL86628.1"/>
    </source>
</evidence>
<protein>
    <submittedName>
        <fullName evidence="1">Uncharacterized protein</fullName>
    </submittedName>
</protein>